<sequence length="238" mass="25592">MKRTFSFIIAGIAGLIIALLALPFVTNAFAQSAPPDLAQVARPVATTSPPTALSAEDAEALIYMREEEKLARDVYLFLSETWSLPIFENIAASEQTHMNALKTLLDRYGLSDPAATTAAGEFNNPDLQALYTQLVARGQISLSEALAVGAAIEEIDILDLQQHLTATTPADITQVFQNLVAGSENHLRAFVSQWEAQTGSTYQPQYLDAATYQAIINAENTNGSGNSNGRGNGRHGRP</sequence>
<dbReference type="eggNOG" id="COG4902">
    <property type="taxonomic scope" value="Bacteria"/>
</dbReference>
<dbReference type="STRING" id="765420.OSCT_2253"/>
<name>E1IFY9_9CHLR</name>
<organism evidence="3 4">
    <name type="scientific">Oscillochloris trichoides DG-6</name>
    <dbReference type="NCBI Taxonomy" id="765420"/>
    <lineage>
        <taxon>Bacteria</taxon>
        <taxon>Bacillati</taxon>
        <taxon>Chloroflexota</taxon>
        <taxon>Chloroflexia</taxon>
        <taxon>Chloroflexales</taxon>
        <taxon>Chloroflexineae</taxon>
        <taxon>Oscillochloridaceae</taxon>
        <taxon>Oscillochloris</taxon>
    </lineage>
</organism>
<dbReference type="CDD" id="cd01048">
    <property type="entry name" value="Ferritin_like_AB2"/>
    <property type="match status" value="1"/>
</dbReference>
<feature type="region of interest" description="Disordered" evidence="1">
    <location>
        <begin position="219"/>
        <end position="238"/>
    </location>
</feature>
<proteinExistence type="predicted"/>
<protein>
    <recommendedName>
        <fullName evidence="2">DUF2202 domain-containing protein</fullName>
    </recommendedName>
</protein>
<feature type="domain" description="DUF2202" evidence="2">
    <location>
        <begin position="57"/>
        <end position="219"/>
    </location>
</feature>
<evidence type="ECO:0000313" key="3">
    <source>
        <dbReference type="EMBL" id="EFO79878.1"/>
    </source>
</evidence>
<gene>
    <name evidence="3" type="ORF">OSCT_2253</name>
</gene>
<dbReference type="Pfam" id="PF09968">
    <property type="entry name" value="DUF2202"/>
    <property type="match status" value="1"/>
</dbReference>
<dbReference type="Proteomes" id="UP000054010">
    <property type="component" value="Unassembled WGS sequence"/>
</dbReference>
<dbReference type="InterPro" id="IPR012347">
    <property type="entry name" value="Ferritin-like"/>
</dbReference>
<dbReference type="SUPFAM" id="SSF47240">
    <property type="entry name" value="Ferritin-like"/>
    <property type="match status" value="1"/>
</dbReference>
<reference evidence="3 4" key="1">
    <citation type="journal article" date="2011" name="J. Bacteriol.">
        <title>Draft genome sequence of the anoxygenic filamentous phototrophic bacterium Oscillochloris trichoides subsp. DG-6.</title>
        <authorList>
            <person name="Kuznetsov B.B."/>
            <person name="Ivanovsky R.N."/>
            <person name="Keppen O.I."/>
            <person name="Sukhacheva M.V."/>
            <person name="Bumazhkin B.K."/>
            <person name="Patutina E.O."/>
            <person name="Beletsky A.V."/>
            <person name="Mardanov A.V."/>
            <person name="Baslerov R.V."/>
            <person name="Panteleeva A.N."/>
            <person name="Kolganova T.V."/>
            <person name="Ravin N.V."/>
            <person name="Skryabin K.G."/>
        </authorList>
    </citation>
    <scope>NUCLEOTIDE SEQUENCE [LARGE SCALE GENOMIC DNA]</scope>
    <source>
        <strain evidence="3 4">DG-6</strain>
    </source>
</reference>
<dbReference type="HOGENOM" id="CLU_051317_2_0_0"/>
<evidence type="ECO:0000259" key="2">
    <source>
        <dbReference type="Pfam" id="PF09968"/>
    </source>
</evidence>
<evidence type="ECO:0000256" key="1">
    <source>
        <dbReference type="SAM" id="MobiDB-lite"/>
    </source>
</evidence>
<dbReference type="EMBL" id="ADVR01000097">
    <property type="protein sequence ID" value="EFO79878.1"/>
    <property type="molecule type" value="Genomic_DNA"/>
</dbReference>
<evidence type="ECO:0000313" key="4">
    <source>
        <dbReference type="Proteomes" id="UP000054010"/>
    </source>
</evidence>
<dbReference type="InterPro" id="IPR019243">
    <property type="entry name" value="DUF2202"/>
</dbReference>
<accession>E1IFY9</accession>
<keyword evidence="4" id="KW-1185">Reference proteome</keyword>
<dbReference type="Gene3D" id="1.20.1260.10">
    <property type="match status" value="1"/>
</dbReference>
<dbReference type="InterPro" id="IPR009078">
    <property type="entry name" value="Ferritin-like_SF"/>
</dbReference>
<dbReference type="AlphaFoldDB" id="E1IFY9"/>
<comment type="caution">
    <text evidence="3">The sequence shown here is derived from an EMBL/GenBank/DDBJ whole genome shotgun (WGS) entry which is preliminary data.</text>
</comment>